<dbReference type="Proteomes" id="UP001213721">
    <property type="component" value="Chromosome"/>
</dbReference>
<dbReference type="Gene3D" id="3.90.320.10">
    <property type="match status" value="1"/>
</dbReference>
<dbReference type="InterPro" id="IPR017482">
    <property type="entry name" value="Lambda-type_endonuclease"/>
</dbReference>
<evidence type="ECO:0000313" key="3">
    <source>
        <dbReference type="Proteomes" id="UP001213721"/>
    </source>
</evidence>
<sequence>MMKAKAKYGQAIRLASTTDLSREQWLAIRKLGIGSSDAAVAVGLSPYKCPLSLWLEKTGRKEPDDISHKEAVLWGIELEPVLAQVYAKRTGYRVRRVNAVLQHPEHLFMLANLDREVVGHPDGPGILEIKTASYHSAPQWEEGVPVAYQCQVLHQLAVTGHAWAEVAVLIGGQDFRIYRIERDEEKIRDLTEREAQFWHQVTHDQQPEPDGSEDAGSALAWLFPRDDGETVDLSDSPEFNQLFGELLHLREHKEEVELRESQIKQRLQATLGEATAGLFADGKITWKRSKDRLAPDLERLGQDHPDLLSHYVKPVPGSRRFTIQAVHSARRHTP</sequence>
<dbReference type="PANTHER" id="PTHR46609:SF6">
    <property type="entry name" value="EXONUCLEASE, PHAGE-TYPE_RECB, C-TERMINAL DOMAIN-CONTAINING PROTEIN-RELATED"/>
    <property type="match status" value="1"/>
</dbReference>
<dbReference type="SUPFAM" id="SSF52980">
    <property type="entry name" value="Restriction endonuclease-like"/>
    <property type="match status" value="1"/>
</dbReference>
<dbReference type="AlphaFoldDB" id="A0AAX3NMG6"/>
<accession>A0AAX3NMG6</accession>
<evidence type="ECO:0000259" key="1">
    <source>
        <dbReference type="Pfam" id="PF09588"/>
    </source>
</evidence>
<dbReference type="InterPro" id="IPR011335">
    <property type="entry name" value="Restrct_endonuc-II-like"/>
</dbReference>
<evidence type="ECO:0000313" key="2">
    <source>
        <dbReference type="EMBL" id="WED75364.1"/>
    </source>
</evidence>
<feature type="domain" description="YqaJ viral recombinase" evidence="1">
    <location>
        <begin position="24"/>
        <end position="161"/>
    </location>
</feature>
<dbReference type="InterPro" id="IPR011604">
    <property type="entry name" value="PDDEXK-like_dom_sf"/>
</dbReference>
<proteinExistence type="predicted"/>
<dbReference type="InterPro" id="IPR051703">
    <property type="entry name" value="NF-kappa-B_Signaling_Reg"/>
</dbReference>
<protein>
    <submittedName>
        <fullName evidence="2">YqaJ viral recombinase family protein</fullName>
    </submittedName>
</protein>
<dbReference type="EMBL" id="CP118988">
    <property type="protein sequence ID" value="WED75364.1"/>
    <property type="molecule type" value="Genomic_DNA"/>
</dbReference>
<dbReference type="PANTHER" id="PTHR46609">
    <property type="entry name" value="EXONUCLEASE, PHAGE-TYPE/RECB, C-TERMINAL DOMAIN-CONTAINING PROTEIN"/>
    <property type="match status" value="1"/>
</dbReference>
<reference evidence="2" key="1">
    <citation type="submission" date="2023-02" db="EMBL/GenBank/DDBJ databases">
        <title>The sequence of Aeromonas allosaccharophila K520.</title>
        <authorList>
            <person name="Luo X."/>
        </authorList>
    </citation>
    <scope>NUCLEOTIDE SEQUENCE</scope>
    <source>
        <strain evidence="2">K520</strain>
    </source>
</reference>
<name>A0AAX3NMG6_9GAMM</name>
<dbReference type="InterPro" id="IPR019080">
    <property type="entry name" value="YqaJ_viral_recombinase"/>
</dbReference>
<organism evidence="2 3">
    <name type="scientific">Aeromonas allosaccharophila</name>
    <dbReference type="NCBI Taxonomy" id="656"/>
    <lineage>
        <taxon>Bacteria</taxon>
        <taxon>Pseudomonadati</taxon>
        <taxon>Pseudomonadota</taxon>
        <taxon>Gammaproteobacteria</taxon>
        <taxon>Aeromonadales</taxon>
        <taxon>Aeromonadaceae</taxon>
        <taxon>Aeromonas</taxon>
    </lineage>
</organism>
<dbReference type="NCBIfam" id="TIGR03033">
    <property type="entry name" value="phage_rel_nuc"/>
    <property type="match status" value="1"/>
</dbReference>
<dbReference type="Pfam" id="PF09588">
    <property type="entry name" value="YqaJ"/>
    <property type="match status" value="1"/>
</dbReference>
<gene>
    <name evidence="2" type="ORF">PYU98_15655</name>
</gene>